<dbReference type="Pfam" id="PF00271">
    <property type="entry name" value="Helicase_C"/>
    <property type="match status" value="1"/>
</dbReference>
<evidence type="ECO:0000259" key="6">
    <source>
        <dbReference type="PROSITE" id="PS51194"/>
    </source>
</evidence>
<dbReference type="EMBL" id="GG697237">
    <property type="protein sequence ID" value="EET90454.1"/>
    <property type="molecule type" value="Genomic_DNA"/>
</dbReference>
<keyword evidence="3 7" id="KW-0347">Helicase</keyword>
<dbReference type="InterPro" id="IPR014001">
    <property type="entry name" value="Helicase_ATP-bd"/>
</dbReference>
<keyword evidence="8" id="KW-1185">Reference proteome</keyword>
<sequence>MDYSWEDISPYNVIVNTTGMDARAYQINILKSIYAGRNTLVVLPTGLGKTLIAVFAISKSLYEGKKALMLAPTRPLSEQHYDSLLKLLKINATDIFLATGSVRGSKRQELESASRVVVATPQTIYNDMIKGRLSLSDFGIVIFDECHKAVGKYSYTYIANECKERGIQVLGLTASPGSDQKRIRELVAALGIEKIEARSSLDEDVSPYVMGTSTRTVYVEKSEPIKAITAVLKPVIDEHLHNLYKIGMSPFKEFEHMPKGKLIEIGNNISKIEAKNYRFNAMFNYVYLLNLVHAYDLISTEGIYPFLNYFESLQSREKKSRSLESMLKNAEVKRAIDIAMHAAAAGEEHPKMWMIADILRQQGASKSTIIFVQYRSTIKKLVDILNGEGISAMAFVGKNNGVTQEMQSSTLEKFRSGKFKVLVASSIGEEGLDIPSVDMVIFYEPIPSAIRNIQRKGRTGRFRFGEVMILVTRGTKDEAYLMVSRLKEKRMFDILRRMGASMDRNPYGQSQYRQKKL</sequence>
<dbReference type="Proteomes" id="UP000332487">
    <property type="component" value="Unassembled WGS sequence"/>
</dbReference>
<feature type="domain" description="Helicase ATP-binding" evidence="5">
    <location>
        <begin position="30"/>
        <end position="194"/>
    </location>
</feature>
<dbReference type="InterPro" id="IPR027417">
    <property type="entry name" value="P-loop_NTPase"/>
</dbReference>
<dbReference type="GO" id="GO:0005524">
    <property type="term" value="F:ATP binding"/>
    <property type="evidence" value="ECO:0007669"/>
    <property type="project" value="UniProtKB-KW"/>
</dbReference>
<dbReference type="PANTHER" id="PTHR14025:SF20">
    <property type="entry name" value="FANCONI ANEMIA GROUP M PROTEIN"/>
    <property type="match status" value="1"/>
</dbReference>
<dbReference type="Gene3D" id="1.20.1320.20">
    <property type="entry name" value="hef helicase domain"/>
    <property type="match status" value="1"/>
</dbReference>
<reference evidence="7 8" key="2">
    <citation type="journal article" date="2010" name="Proc. Natl. Acad. Sci. U.S.A.">
        <title>Enigmatic, ultrasmall, uncultivated Archaea.</title>
        <authorList>
            <person name="Baker B.J."/>
            <person name="Comolli L.R."/>
            <person name="Dick G.J."/>
            <person name="Hauser L.J."/>
            <person name="Hyatt D."/>
            <person name="Dill B.D."/>
            <person name="Land M.L."/>
            <person name="Verberkmoes N.C."/>
            <person name="Hettich R.L."/>
            <person name="Banfield J.F."/>
        </authorList>
    </citation>
    <scope>NUCLEOTIDE SEQUENCE [LARGE SCALE GENOMIC DNA]</scope>
    <source>
        <strain evidence="7">ARMAN-2</strain>
    </source>
</reference>
<feature type="domain" description="Helicase C-terminal" evidence="6">
    <location>
        <begin position="354"/>
        <end position="517"/>
    </location>
</feature>
<accession>C7DGC6</accession>
<evidence type="ECO:0000313" key="8">
    <source>
        <dbReference type="Proteomes" id="UP000332487"/>
    </source>
</evidence>
<keyword evidence="2" id="KW-0378">Hydrolase</keyword>
<dbReference type="Pfam" id="PF00270">
    <property type="entry name" value="DEAD"/>
    <property type="match status" value="1"/>
</dbReference>
<protein>
    <submittedName>
        <fullName evidence="7">DEAD/DEAH box helicase domain protein</fullName>
    </submittedName>
</protein>
<evidence type="ECO:0000259" key="5">
    <source>
        <dbReference type="PROSITE" id="PS51192"/>
    </source>
</evidence>
<gene>
    <name evidence="7" type="ORF">UNLARM2_0130</name>
</gene>
<evidence type="ECO:0000256" key="3">
    <source>
        <dbReference type="ARBA" id="ARBA00022806"/>
    </source>
</evidence>
<dbReference type="GO" id="GO:0140097">
    <property type="term" value="F:catalytic activity, acting on DNA"/>
    <property type="evidence" value="ECO:0007669"/>
    <property type="project" value="UniProtKB-ARBA"/>
</dbReference>
<dbReference type="SUPFAM" id="SSF52540">
    <property type="entry name" value="P-loop containing nucleoside triphosphate hydrolases"/>
    <property type="match status" value="1"/>
</dbReference>
<dbReference type="PROSITE" id="PS51194">
    <property type="entry name" value="HELICASE_CTER"/>
    <property type="match status" value="1"/>
</dbReference>
<evidence type="ECO:0000256" key="1">
    <source>
        <dbReference type="ARBA" id="ARBA00022741"/>
    </source>
</evidence>
<dbReference type="PANTHER" id="PTHR14025">
    <property type="entry name" value="FANCONI ANEMIA GROUP M FANCM FAMILY MEMBER"/>
    <property type="match status" value="1"/>
</dbReference>
<dbReference type="Gene3D" id="3.40.50.300">
    <property type="entry name" value="P-loop containing nucleotide triphosphate hydrolases"/>
    <property type="match status" value="2"/>
</dbReference>
<organism evidence="7 8">
    <name type="scientific">Candidatus Micrarchaeum acidiphilum ARMAN-2</name>
    <dbReference type="NCBI Taxonomy" id="425595"/>
    <lineage>
        <taxon>Archaea</taxon>
        <taxon>Candidatus Micrarchaeota</taxon>
        <taxon>Candidatus Micrarchaeia</taxon>
        <taxon>Candidatus Micrarchaeales</taxon>
        <taxon>Candidatus Micrarchaeaceae</taxon>
        <taxon>Candidatus Micrarchaeum</taxon>
    </lineage>
</organism>
<dbReference type="InterPro" id="IPR001650">
    <property type="entry name" value="Helicase_C-like"/>
</dbReference>
<dbReference type="InterPro" id="IPR011545">
    <property type="entry name" value="DEAD/DEAH_box_helicase_dom"/>
</dbReference>
<dbReference type="PROSITE" id="PS51192">
    <property type="entry name" value="HELICASE_ATP_BIND_1"/>
    <property type="match status" value="1"/>
</dbReference>
<dbReference type="AlphaFoldDB" id="C7DGC6"/>
<evidence type="ECO:0000256" key="2">
    <source>
        <dbReference type="ARBA" id="ARBA00022801"/>
    </source>
</evidence>
<proteinExistence type="predicted"/>
<dbReference type="GO" id="GO:0004386">
    <property type="term" value="F:helicase activity"/>
    <property type="evidence" value="ECO:0007669"/>
    <property type="project" value="UniProtKB-KW"/>
</dbReference>
<evidence type="ECO:0000256" key="4">
    <source>
        <dbReference type="ARBA" id="ARBA00022840"/>
    </source>
</evidence>
<keyword evidence="4" id="KW-0067">ATP-binding</keyword>
<dbReference type="SMART" id="SM00487">
    <property type="entry name" value="DEXDc"/>
    <property type="match status" value="1"/>
</dbReference>
<reference evidence="7 8" key="1">
    <citation type="journal article" date="2009" name="Genome Biol.">
        <title>Community-wide analysis of microbial genome sequence signatures.</title>
        <authorList>
            <person name="Dick G.J."/>
            <person name="Andersson A.F."/>
            <person name="Baker B.J."/>
            <person name="Simmons S.L."/>
            <person name="Thomas B.C."/>
            <person name="Yelton A.P."/>
            <person name="Banfield J.F."/>
        </authorList>
    </citation>
    <scope>NUCLEOTIDE SEQUENCE [LARGE SCALE GENOMIC DNA]</scope>
    <source>
        <strain evidence="7">ARMAN-2</strain>
    </source>
</reference>
<evidence type="ECO:0000313" key="7">
    <source>
        <dbReference type="EMBL" id="EET90454.1"/>
    </source>
</evidence>
<name>C7DGC6_MICA2</name>
<dbReference type="GO" id="GO:0003676">
    <property type="term" value="F:nucleic acid binding"/>
    <property type="evidence" value="ECO:0007669"/>
    <property type="project" value="InterPro"/>
</dbReference>
<dbReference type="GO" id="GO:0016787">
    <property type="term" value="F:hydrolase activity"/>
    <property type="evidence" value="ECO:0007669"/>
    <property type="project" value="UniProtKB-KW"/>
</dbReference>
<keyword evidence="1" id="KW-0547">Nucleotide-binding</keyword>
<dbReference type="SMART" id="SM00490">
    <property type="entry name" value="HELICc"/>
    <property type="match status" value="1"/>
</dbReference>